<reference evidence="8" key="1">
    <citation type="journal article" date="2019" name="Int. J. Syst. Evol. Microbiol.">
        <title>The Global Catalogue of Microorganisms (GCM) 10K type strain sequencing project: providing services to taxonomists for standard genome sequencing and annotation.</title>
        <authorList>
            <consortium name="The Broad Institute Genomics Platform"/>
            <consortium name="The Broad Institute Genome Sequencing Center for Infectious Disease"/>
            <person name="Wu L."/>
            <person name="Ma J."/>
        </authorList>
    </citation>
    <scope>NUCLEOTIDE SEQUENCE [LARGE SCALE GENOMIC DNA]</scope>
    <source>
        <strain evidence="8">CGMCC 1.12851</strain>
    </source>
</reference>
<dbReference type="InterPro" id="IPR025166">
    <property type="entry name" value="Integrase_DNA_bind_dom"/>
</dbReference>
<dbReference type="CDD" id="cd00801">
    <property type="entry name" value="INT_P4_C"/>
    <property type="match status" value="1"/>
</dbReference>
<keyword evidence="2" id="KW-0229">DNA integration</keyword>
<dbReference type="PANTHER" id="PTHR30629:SF2">
    <property type="entry name" value="PROPHAGE INTEGRASE INTS-RELATED"/>
    <property type="match status" value="1"/>
</dbReference>
<dbReference type="EMBL" id="BMGD01000010">
    <property type="protein sequence ID" value="GGB76135.1"/>
    <property type="molecule type" value="Genomic_DNA"/>
</dbReference>
<feature type="compositionally biased region" description="Low complexity" evidence="5">
    <location>
        <begin position="435"/>
        <end position="444"/>
    </location>
</feature>
<comment type="caution">
    <text evidence="7">The sequence shown here is derived from an EMBL/GenBank/DDBJ whole genome shotgun (WGS) entry which is preliminary data.</text>
</comment>
<evidence type="ECO:0000313" key="8">
    <source>
        <dbReference type="Proteomes" id="UP000614261"/>
    </source>
</evidence>
<dbReference type="InterPro" id="IPR038488">
    <property type="entry name" value="Integrase_DNA-bd_sf"/>
</dbReference>
<evidence type="ECO:0000256" key="4">
    <source>
        <dbReference type="ARBA" id="ARBA00023172"/>
    </source>
</evidence>
<gene>
    <name evidence="7" type="ORF">GCM10010833_34190</name>
</gene>
<dbReference type="InterPro" id="IPR050808">
    <property type="entry name" value="Phage_Integrase"/>
</dbReference>
<sequence length="453" mass="49977">MEAQMASKPVGLTDAKIRGLKAPPEGQVEIKDAIVPGLRLRVGASGARTFLLRKRVAGVVRNITIGRYSDRFGLMDARKKARIVLSDIEAGGDPYQHVPKPMRGAAAGTLRGMWPDYRAAKADRRSIAEIERVFNRHILPKFGDRMPETITRAEITRFIDSIAAETPVMARGVLGQFSSFYGWALPRLERLQFNPCRDAGRPPPPKARDRVLDVREVGLLWNILGEEGPPFGPAIKLLLLTGQRRNEVFSADRSEFDFETGLWTIPASRAKNGIAHLVPLASPAIDLLNEIWALSDSDKLLASRGDTETGPSGFSKTMARLRRAMETQMGRSVQHWTLHDLRRTVATGLQRLGVRLEVTEAVLNHVSGSRAGIVGVYQRHNYFEEKKAALEAWGDELIRLAACHPLNPKLPPVRLRRSSDTMVALGKAKGEGAKRSAAVSAARRATSKCEQRA</sequence>
<evidence type="ECO:0000313" key="7">
    <source>
        <dbReference type="EMBL" id="GGB76135.1"/>
    </source>
</evidence>
<evidence type="ECO:0000256" key="5">
    <source>
        <dbReference type="SAM" id="MobiDB-lite"/>
    </source>
</evidence>
<name>A0ABQ1JV03_9SPHN</name>
<dbReference type="InterPro" id="IPR010998">
    <property type="entry name" value="Integrase_recombinase_N"/>
</dbReference>
<comment type="similarity">
    <text evidence="1">Belongs to the 'phage' integrase family.</text>
</comment>
<keyword evidence="4" id="KW-0233">DNA recombination</keyword>
<dbReference type="PROSITE" id="PS51898">
    <property type="entry name" value="TYR_RECOMBINASE"/>
    <property type="match status" value="1"/>
</dbReference>
<accession>A0ABQ1JV03</accession>
<feature type="region of interest" description="Disordered" evidence="5">
    <location>
        <begin position="426"/>
        <end position="453"/>
    </location>
</feature>
<protein>
    <submittedName>
        <fullName evidence="7">Integrase</fullName>
    </submittedName>
</protein>
<evidence type="ECO:0000256" key="3">
    <source>
        <dbReference type="ARBA" id="ARBA00023125"/>
    </source>
</evidence>
<dbReference type="Pfam" id="PF00589">
    <property type="entry name" value="Phage_integrase"/>
    <property type="match status" value="1"/>
</dbReference>
<dbReference type="Proteomes" id="UP000614261">
    <property type="component" value="Unassembled WGS sequence"/>
</dbReference>
<dbReference type="Pfam" id="PF13356">
    <property type="entry name" value="Arm-DNA-bind_3"/>
    <property type="match status" value="1"/>
</dbReference>
<dbReference type="InterPro" id="IPR011010">
    <property type="entry name" value="DNA_brk_join_enz"/>
</dbReference>
<organism evidence="7 8">
    <name type="scientific">Blastomonas aquatica</name>
    <dbReference type="NCBI Taxonomy" id="1510276"/>
    <lineage>
        <taxon>Bacteria</taxon>
        <taxon>Pseudomonadati</taxon>
        <taxon>Pseudomonadota</taxon>
        <taxon>Alphaproteobacteria</taxon>
        <taxon>Sphingomonadales</taxon>
        <taxon>Sphingomonadaceae</taxon>
        <taxon>Blastomonas</taxon>
    </lineage>
</organism>
<evidence type="ECO:0000256" key="1">
    <source>
        <dbReference type="ARBA" id="ARBA00008857"/>
    </source>
</evidence>
<dbReference type="PANTHER" id="PTHR30629">
    <property type="entry name" value="PROPHAGE INTEGRASE"/>
    <property type="match status" value="1"/>
</dbReference>
<dbReference type="SUPFAM" id="SSF56349">
    <property type="entry name" value="DNA breaking-rejoining enzymes"/>
    <property type="match status" value="1"/>
</dbReference>
<feature type="domain" description="Tyr recombinase" evidence="6">
    <location>
        <begin position="207"/>
        <end position="391"/>
    </location>
</feature>
<keyword evidence="8" id="KW-1185">Reference proteome</keyword>
<keyword evidence="3" id="KW-0238">DNA-binding</keyword>
<dbReference type="InterPro" id="IPR002104">
    <property type="entry name" value="Integrase_catalytic"/>
</dbReference>
<dbReference type="Gene3D" id="3.30.160.390">
    <property type="entry name" value="Integrase, DNA-binding domain"/>
    <property type="match status" value="1"/>
</dbReference>
<dbReference type="Gene3D" id="1.10.443.10">
    <property type="entry name" value="Intergrase catalytic core"/>
    <property type="match status" value="1"/>
</dbReference>
<proteinExistence type="inferred from homology"/>
<evidence type="ECO:0000256" key="2">
    <source>
        <dbReference type="ARBA" id="ARBA00022908"/>
    </source>
</evidence>
<dbReference type="Gene3D" id="1.10.150.130">
    <property type="match status" value="1"/>
</dbReference>
<dbReference type="InterPro" id="IPR013762">
    <property type="entry name" value="Integrase-like_cat_sf"/>
</dbReference>
<evidence type="ECO:0000259" key="6">
    <source>
        <dbReference type="PROSITE" id="PS51898"/>
    </source>
</evidence>